<gene>
    <name evidence="4" type="ORF">P24_09271</name>
</gene>
<dbReference type="GO" id="GO:0005536">
    <property type="term" value="F:D-glucose binding"/>
    <property type="evidence" value="ECO:0007669"/>
    <property type="project" value="InterPro"/>
</dbReference>
<sequence length="316" mass="32263">MRSGTALLADIGGTNTRFALLDQDGRIGTPDVFPTAAHDTLEAAIQHWMDRTGHRPDALALAVAGPVTGDEVALTNHPWRFSASGLAARFGFAPVCVMNDVAAIARALPDLPESAFLPLKPGTANPAAARLVVAPGTGLGVAALIPAGSSFHVASSEGGHVTLAARDVAEAALLEKLRPDSGHLSAEDVLAAPGLARLYRALSGREATPEEVTAAALGCGDPQAKAAASAHSAMLGGIAGDLAMSFDARGGVVIAGDLPGRMGPAFDRDAFIRRFTDKGPFAAYLEAIPVSLLDAAYPAFTGLAAALRDQPNRPVT</sequence>
<proteinExistence type="inferred from homology"/>
<dbReference type="GO" id="GO:0005829">
    <property type="term" value="C:cytosol"/>
    <property type="evidence" value="ECO:0007669"/>
    <property type="project" value="TreeGrafter"/>
</dbReference>
<comment type="similarity">
    <text evidence="3">Belongs to the bacterial glucokinase family.</text>
</comment>
<evidence type="ECO:0000313" key="4">
    <source>
        <dbReference type="EMBL" id="EKE76093.1"/>
    </source>
</evidence>
<dbReference type="PANTHER" id="PTHR47690:SF1">
    <property type="entry name" value="GLUCOKINASE"/>
    <property type="match status" value="1"/>
</dbReference>
<evidence type="ECO:0000256" key="2">
    <source>
        <dbReference type="ARBA" id="ARBA00022777"/>
    </source>
</evidence>
<dbReference type="Pfam" id="PF02685">
    <property type="entry name" value="Glucokinase"/>
    <property type="match status" value="1"/>
</dbReference>
<organism evidence="4 5">
    <name type="scientific">Oceanibaculum indicum P24</name>
    <dbReference type="NCBI Taxonomy" id="1207063"/>
    <lineage>
        <taxon>Bacteria</taxon>
        <taxon>Pseudomonadati</taxon>
        <taxon>Pseudomonadota</taxon>
        <taxon>Alphaproteobacteria</taxon>
        <taxon>Rhodospirillales</taxon>
        <taxon>Oceanibaculaceae</taxon>
        <taxon>Oceanibaculum</taxon>
    </lineage>
</organism>
<protein>
    <submittedName>
        <fullName evidence="4">Glucokinase</fullName>
    </submittedName>
</protein>
<accession>K2JL86</accession>
<dbReference type="GO" id="GO:0005524">
    <property type="term" value="F:ATP binding"/>
    <property type="evidence" value="ECO:0007669"/>
    <property type="project" value="InterPro"/>
</dbReference>
<dbReference type="Gene3D" id="3.30.420.40">
    <property type="match status" value="1"/>
</dbReference>
<dbReference type="InterPro" id="IPR043129">
    <property type="entry name" value="ATPase_NBD"/>
</dbReference>
<keyword evidence="5" id="KW-1185">Reference proteome</keyword>
<dbReference type="GO" id="GO:0004340">
    <property type="term" value="F:glucokinase activity"/>
    <property type="evidence" value="ECO:0007669"/>
    <property type="project" value="InterPro"/>
</dbReference>
<dbReference type="PATRIC" id="fig|1207063.3.peg.1878"/>
<dbReference type="GO" id="GO:0006096">
    <property type="term" value="P:glycolytic process"/>
    <property type="evidence" value="ECO:0007669"/>
    <property type="project" value="InterPro"/>
</dbReference>
<reference evidence="4 5" key="1">
    <citation type="journal article" date="2012" name="J. Bacteriol.">
        <title>Genome Sequence of Oceanibaculum indicum Type Strain P24.</title>
        <authorList>
            <person name="Lai Q."/>
            <person name="Shao Z."/>
        </authorList>
    </citation>
    <scope>NUCLEOTIDE SEQUENCE [LARGE SCALE GENOMIC DNA]</scope>
    <source>
        <strain evidence="4 5">P24</strain>
    </source>
</reference>
<dbReference type="Proteomes" id="UP000006746">
    <property type="component" value="Unassembled WGS sequence"/>
</dbReference>
<dbReference type="CDD" id="cd24008">
    <property type="entry name" value="ASKHA_NBD_GLK"/>
    <property type="match status" value="1"/>
</dbReference>
<dbReference type="InterPro" id="IPR050201">
    <property type="entry name" value="Bacterial_glucokinase"/>
</dbReference>
<dbReference type="eggNOG" id="COG0837">
    <property type="taxonomic scope" value="Bacteria"/>
</dbReference>
<dbReference type="Gene3D" id="3.40.367.20">
    <property type="match status" value="1"/>
</dbReference>
<dbReference type="SUPFAM" id="SSF53067">
    <property type="entry name" value="Actin-like ATPase domain"/>
    <property type="match status" value="1"/>
</dbReference>
<comment type="caution">
    <text evidence="4">The sequence shown here is derived from an EMBL/GenBank/DDBJ whole genome shotgun (WGS) entry which is preliminary data.</text>
</comment>
<keyword evidence="2 4" id="KW-0418">Kinase</keyword>
<dbReference type="InterPro" id="IPR003836">
    <property type="entry name" value="Glucokinase"/>
</dbReference>
<evidence type="ECO:0000256" key="1">
    <source>
        <dbReference type="ARBA" id="ARBA00022679"/>
    </source>
</evidence>
<keyword evidence="1" id="KW-0808">Transferase</keyword>
<dbReference type="RefSeq" id="WP_008944461.1">
    <property type="nucleotide sequence ID" value="NZ_AMRL01000009.1"/>
</dbReference>
<dbReference type="PANTHER" id="PTHR47690">
    <property type="entry name" value="GLUCOKINASE"/>
    <property type="match status" value="1"/>
</dbReference>
<dbReference type="STRING" id="1207063.P24_09271"/>
<dbReference type="EMBL" id="AMRL01000009">
    <property type="protein sequence ID" value="EKE76093.1"/>
    <property type="molecule type" value="Genomic_DNA"/>
</dbReference>
<evidence type="ECO:0000256" key="3">
    <source>
        <dbReference type="RuleBase" id="RU004046"/>
    </source>
</evidence>
<evidence type="ECO:0000313" key="5">
    <source>
        <dbReference type="Proteomes" id="UP000006746"/>
    </source>
</evidence>
<name>K2JL86_9PROT</name>
<dbReference type="AlphaFoldDB" id="K2JL86"/>